<proteinExistence type="predicted"/>
<dbReference type="EMBL" id="JAIWYP010000015">
    <property type="protein sequence ID" value="KAH3701240.1"/>
    <property type="molecule type" value="Genomic_DNA"/>
</dbReference>
<reference evidence="1" key="1">
    <citation type="journal article" date="2019" name="bioRxiv">
        <title>The Genome of the Zebra Mussel, Dreissena polymorpha: A Resource for Invasive Species Research.</title>
        <authorList>
            <person name="McCartney M.A."/>
            <person name="Auch B."/>
            <person name="Kono T."/>
            <person name="Mallez S."/>
            <person name="Zhang Y."/>
            <person name="Obille A."/>
            <person name="Becker A."/>
            <person name="Abrahante J.E."/>
            <person name="Garbe J."/>
            <person name="Badalamenti J.P."/>
            <person name="Herman A."/>
            <person name="Mangelson H."/>
            <person name="Liachko I."/>
            <person name="Sullivan S."/>
            <person name="Sone E.D."/>
            <person name="Koren S."/>
            <person name="Silverstein K.A.T."/>
            <person name="Beckman K.B."/>
            <person name="Gohl D.M."/>
        </authorList>
    </citation>
    <scope>NUCLEOTIDE SEQUENCE</scope>
    <source>
        <strain evidence="1">Duluth1</strain>
        <tissue evidence="1">Whole animal</tissue>
    </source>
</reference>
<reference evidence="1" key="2">
    <citation type="submission" date="2020-11" db="EMBL/GenBank/DDBJ databases">
        <authorList>
            <person name="McCartney M.A."/>
            <person name="Auch B."/>
            <person name="Kono T."/>
            <person name="Mallez S."/>
            <person name="Becker A."/>
            <person name="Gohl D.M."/>
            <person name="Silverstein K.A.T."/>
            <person name="Koren S."/>
            <person name="Bechman K.B."/>
            <person name="Herman A."/>
            <person name="Abrahante J.E."/>
            <person name="Garbe J."/>
        </authorList>
    </citation>
    <scope>NUCLEOTIDE SEQUENCE</scope>
    <source>
        <strain evidence="1">Duluth1</strain>
        <tissue evidence="1">Whole animal</tissue>
    </source>
</reference>
<evidence type="ECO:0000313" key="1">
    <source>
        <dbReference type="EMBL" id="KAH3701240.1"/>
    </source>
</evidence>
<evidence type="ECO:0000313" key="2">
    <source>
        <dbReference type="Proteomes" id="UP000828390"/>
    </source>
</evidence>
<gene>
    <name evidence="1" type="ORF">DPMN_076223</name>
</gene>
<organism evidence="1 2">
    <name type="scientific">Dreissena polymorpha</name>
    <name type="common">Zebra mussel</name>
    <name type="synonym">Mytilus polymorpha</name>
    <dbReference type="NCBI Taxonomy" id="45954"/>
    <lineage>
        <taxon>Eukaryota</taxon>
        <taxon>Metazoa</taxon>
        <taxon>Spiralia</taxon>
        <taxon>Lophotrochozoa</taxon>
        <taxon>Mollusca</taxon>
        <taxon>Bivalvia</taxon>
        <taxon>Autobranchia</taxon>
        <taxon>Heteroconchia</taxon>
        <taxon>Euheterodonta</taxon>
        <taxon>Imparidentia</taxon>
        <taxon>Neoheterodontei</taxon>
        <taxon>Myida</taxon>
        <taxon>Dreissenoidea</taxon>
        <taxon>Dreissenidae</taxon>
        <taxon>Dreissena</taxon>
    </lineage>
</organism>
<sequence>MLRFQLDADGGQDTTSWLGQYLGFSPKTAELINESMSEFNKKIEVTVTLTIYLVTPKWMWRVELIKVNLHMKFQRCRWRHFDFRANVKILARRRRTADDEMAMTIPGLVSS</sequence>
<dbReference type="AlphaFoldDB" id="A0A9D3YLZ0"/>
<protein>
    <submittedName>
        <fullName evidence="1">Uncharacterized protein</fullName>
    </submittedName>
</protein>
<name>A0A9D3YLZ0_DREPO</name>
<accession>A0A9D3YLZ0</accession>
<comment type="caution">
    <text evidence="1">The sequence shown here is derived from an EMBL/GenBank/DDBJ whole genome shotgun (WGS) entry which is preliminary data.</text>
</comment>
<dbReference type="Proteomes" id="UP000828390">
    <property type="component" value="Unassembled WGS sequence"/>
</dbReference>
<keyword evidence="2" id="KW-1185">Reference proteome</keyword>